<reference evidence="2 3" key="1">
    <citation type="submission" date="2018-04" db="EMBL/GenBank/DDBJ databases">
        <title>Genomic Encyclopedia of Archaeal and Bacterial Type Strains, Phase II (KMG-II): from individual species to whole genera.</title>
        <authorList>
            <person name="Goeker M."/>
        </authorList>
    </citation>
    <scope>NUCLEOTIDE SEQUENCE [LARGE SCALE GENOMIC DNA]</scope>
    <source>
        <strain evidence="2 3">DSM 25521</strain>
    </source>
</reference>
<dbReference type="GO" id="GO:0046686">
    <property type="term" value="P:response to cadmium ion"/>
    <property type="evidence" value="ECO:0007669"/>
    <property type="project" value="TreeGrafter"/>
</dbReference>
<dbReference type="GO" id="GO:0003677">
    <property type="term" value="F:DNA binding"/>
    <property type="evidence" value="ECO:0007669"/>
    <property type="project" value="TreeGrafter"/>
</dbReference>
<dbReference type="InterPro" id="IPR052543">
    <property type="entry name" value="HTH_Metal-responsive_Reg"/>
</dbReference>
<name>A0A2T4YXY6_9HYPH</name>
<dbReference type="RefSeq" id="WP_108179061.1">
    <property type="nucleotide sequence ID" value="NZ_PZZL01000010.1"/>
</dbReference>
<gene>
    <name evidence="2" type="ORF">C8P69_11037</name>
</gene>
<evidence type="ECO:0000259" key="1">
    <source>
        <dbReference type="PROSITE" id="PS50987"/>
    </source>
</evidence>
<dbReference type="GO" id="GO:0010288">
    <property type="term" value="P:response to lead ion"/>
    <property type="evidence" value="ECO:0007669"/>
    <property type="project" value="TreeGrafter"/>
</dbReference>
<dbReference type="Pfam" id="PF12840">
    <property type="entry name" value="HTH_20"/>
    <property type="match status" value="1"/>
</dbReference>
<dbReference type="PROSITE" id="PS50987">
    <property type="entry name" value="HTH_ARSR_2"/>
    <property type="match status" value="1"/>
</dbReference>
<dbReference type="GO" id="GO:0003700">
    <property type="term" value="F:DNA-binding transcription factor activity"/>
    <property type="evidence" value="ECO:0007669"/>
    <property type="project" value="InterPro"/>
</dbReference>
<evidence type="ECO:0000313" key="3">
    <source>
        <dbReference type="Proteomes" id="UP000241808"/>
    </source>
</evidence>
<accession>A0A2T4YXY6</accession>
<dbReference type="InterPro" id="IPR001845">
    <property type="entry name" value="HTH_ArsR_DNA-bd_dom"/>
</dbReference>
<dbReference type="CDD" id="cd00090">
    <property type="entry name" value="HTH_ARSR"/>
    <property type="match status" value="1"/>
</dbReference>
<evidence type="ECO:0000313" key="2">
    <source>
        <dbReference type="EMBL" id="PTM51372.1"/>
    </source>
</evidence>
<dbReference type="NCBIfam" id="NF033788">
    <property type="entry name" value="HTH_metalloreg"/>
    <property type="match status" value="1"/>
</dbReference>
<dbReference type="SMART" id="SM00418">
    <property type="entry name" value="HTH_ARSR"/>
    <property type="match status" value="1"/>
</dbReference>
<organism evidence="2 3">
    <name type="scientific">Phreatobacter oligotrophus</name>
    <dbReference type="NCBI Taxonomy" id="1122261"/>
    <lineage>
        <taxon>Bacteria</taxon>
        <taxon>Pseudomonadati</taxon>
        <taxon>Pseudomonadota</taxon>
        <taxon>Alphaproteobacteria</taxon>
        <taxon>Hyphomicrobiales</taxon>
        <taxon>Phreatobacteraceae</taxon>
        <taxon>Phreatobacter</taxon>
    </lineage>
</organism>
<dbReference type="GO" id="GO:0097063">
    <property type="term" value="F:cadmium ion sensor activity"/>
    <property type="evidence" value="ECO:0007669"/>
    <property type="project" value="TreeGrafter"/>
</dbReference>
<comment type="caution">
    <text evidence="2">The sequence shown here is derived from an EMBL/GenBank/DDBJ whole genome shotgun (WGS) entry which is preliminary data.</text>
</comment>
<dbReference type="GO" id="GO:0032791">
    <property type="term" value="F:lead ion binding"/>
    <property type="evidence" value="ECO:0007669"/>
    <property type="project" value="TreeGrafter"/>
</dbReference>
<dbReference type="PRINTS" id="PR00778">
    <property type="entry name" value="HTHARSR"/>
</dbReference>
<proteinExistence type="predicted"/>
<dbReference type="InterPro" id="IPR036388">
    <property type="entry name" value="WH-like_DNA-bd_sf"/>
</dbReference>
<dbReference type="SUPFAM" id="SSF46785">
    <property type="entry name" value="Winged helix' DNA-binding domain"/>
    <property type="match status" value="1"/>
</dbReference>
<keyword evidence="3" id="KW-1185">Reference proteome</keyword>
<feature type="domain" description="HTH arsR-type" evidence="1">
    <location>
        <begin position="1"/>
        <end position="94"/>
    </location>
</feature>
<dbReference type="InterPro" id="IPR036390">
    <property type="entry name" value="WH_DNA-bd_sf"/>
</dbReference>
<dbReference type="Gene3D" id="1.10.10.10">
    <property type="entry name" value="Winged helix-like DNA-binding domain superfamily/Winged helix DNA-binding domain"/>
    <property type="match status" value="1"/>
</dbReference>
<dbReference type="EMBL" id="PZZL01000010">
    <property type="protein sequence ID" value="PTM51372.1"/>
    <property type="molecule type" value="Genomic_DNA"/>
</dbReference>
<dbReference type="Proteomes" id="UP000241808">
    <property type="component" value="Unassembled WGS sequence"/>
</dbReference>
<dbReference type="PANTHER" id="PTHR39168">
    <property type="entry name" value="TRANSCRIPTIONAL REGULATOR-RELATED"/>
    <property type="match status" value="1"/>
</dbReference>
<dbReference type="PANTHER" id="PTHR39168:SF1">
    <property type="entry name" value="TRANSCRIPTIONAL REGULATORY PROTEIN"/>
    <property type="match status" value="1"/>
</dbReference>
<dbReference type="AlphaFoldDB" id="A0A2T4YXY6"/>
<sequence length="240" mass="25194">MKEGPSIASVAALIGDPARANMLAALMSGRALTAGELAREAGIAAPTASGHLARLREAGLVLVEAQGRHRYVRLAGPEVAAVLEGLMGLSARDGRLRTRPGPRDPALRTARVCYDHLAGEWGVRLYDALLADGRLDAAGGSPVLTTRGRAFFAAEGIDLAAAASSRRPLCRACLDWSERRPHLAGALGRAILDHAIARHWLRRVPESRALAVTPPGLSAFRAWTAAADPANADTLRSEAG</sequence>
<protein>
    <submittedName>
        <fullName evidence="2">ArsR family transcriptional regulator</fullName>
    </submittedName>
</protein>
<dbReference type="InterPro" id="IPR011991">
    <property type="entry name" value="ArsR-like_HTH"/>
</dbReference>
<dbReference type="OrthoDB" id="9797716at2"/>